<comment type="caution">
    <text evidence="4">The sequence shown here is derived from an EMBL/GenBank/DDBJ whole genome shotgun (WGS) entry which is preliminary data.</text>
</comment>
<keyword evidence="5" id="KW-1185">Reference proteome</keyword>
<dbReference type="NCBIfam" id="TIGR00254">
    <property type="entry name" value="GGDEF"/>
    <property type="match status" value="1"/>
</dbReference>
<dbReference type="SMART" id="SM00267">
    <property type="entry name" value="GGDEF"/>
    <property type="match status" value="1"/>
</dbReference>
<gene>
    <name evidence="4" type="ORF">H1W37_15860</name>
</gene>
<feature type="transmembrane region" description="Helical" evidence="2">
    <location>
        <begin position="95"/>
        <end position="115"/>
    </location>
</feature>
<feature type="domain" description="GGDEF" evidence="3">
    <location>
        <begin position="250"/>
        <end position="384"/>
    </location>
</feature>
<dbReference type="RefSeq" id="WP_181761332.1">
    <property type="nucleotide sequence ID" value="NZ_BMCR01000001.1"/>
</dbReference>
<keyword evidence="2" id="KW-0472">Membrane</keyword>
<evidence type="ECO:0000313" key="5">
    <source>
        <dbReference type="Proteomes" id="UP000559404"/>
    </source>
</evidence>
<dbReference type="EMBL" id="JACEON010000016">
    <property type="protein sequence ID" value="MBA4613136.1"/>
    <property type="molecule type" value="Genomic_DNA"/>
</dbReference>
<feature type="transmembrane region" description="Helical" evidence="2">
    <location>
        <begin position="185"/>
        <end position="209"/>
    </location>
</feature>
<proteinExistence type="predicted"/>
<dbReference type="EC" id="2.7.7.65" evidence="1"/>
<dbReference type="CDD" id="cd01949">
    <property type="entry name" value="GGDEF"/>
    <property type="match status" value="1"/>
</dbReference>
<name>A0A838XXD7_9HYPH</name>
<dbReference type="Gene3D" id="3.30.70.270">
    <property type="match status" value="1"/>
</dbReference>
<sequence>MHLDFQTLYVVIILNSLSLIVVWAAIVWVNKPFLAARYWLASLVMTSMGGAFLALDDAPTATGITGFGISLIGAGFGVMWQGVRVFYGRRPRWGLLALIVLGSALALALVLSSQHRAQQNVVFAGVQMIPIFLVVMALVTLRPRKLGALVAAGAAIIAFAGHAGEAGSNIARLIGFMHDDTYYDFAAWFLVAVVIGCSLWNLGFLLMAIDRLKADLAHLATRDDLTGLPNRRGFREMVRLCEQEGRRRRLGAAVMMIDLDNFKSVNDRYGHAAGDACLVHVARLAQSIERPGDLLARLSGDEFCLLLPDTDIAKAARVADRLREAVASNPFAWHGHLIPLSLSLGLSTWWPETGDDIRDALHRADLALYETKHGGRNGVTVHQPEASPFPLAGRAILSRPAAVS</sequence>
<dbReference type="GO" id="GO:1902201">
    <property type="term" value="P:negative regulation of bacterial-type flagellum-dependent cell motility"/>
    <property type="evidence" value="ECO:0007669"/>
    <property type="project" value="TreeGrafter"/>
</dbReference>
<dbReference type="InterPro" id="IPR000160">
    <property type="entry name" value="GGDEF_dom"/>
</dbReference>
<dbReference type="InterPro" id="IPR043128">
    <property type="entry name" value="Rev_trsase/Diguanyl_cyclase"/>
</dbReference>
<dbReference type="SUPFAM" id="SSF55073">
    <property type="entry name" value="Nucleotide cyclase"/>
    <property type="match status" value="1"/>
</dbReference>
<dbReference type="AlphaFoldDB" id="A0A838XXD7"/>
<feature type="transmembrane region" description="Helical" evidence="2">
    <location>
        <begin position="121"/>
        <end position="139"/>
    </location>
</feature>
<keyword evidence="2" id="KW-1133">Transmembrane helix</keyword>
<dbReference type="PANTHER" id="PTHR45138">
    <property type="entry name" value="REGULATORY COMPONENTS OF SENSORY TRANSDUCTION SYSTEM"/>
    <property type="match status" value="1"/>
</dbReference>
<evidence type="ECO:0000256" key="2">
    <source>
        <dbReference type="SAM" id="Phobius"/>
    </source>
</evidence>
<keyword evidence="2" id="KW-0812">Transmembrane</keyword>
<feature type="transmembrane region" description="Helical" evidence="2">
    <location>
        <begin position="146"/>
        <end position="165"/>
    </location>
</feature>
<dbReference type="GO" id="GO:0043709">
    <property type="term" value="P:cell adhesion involved in single-species biofilm formation"/>
    <property type="evidence" value="ECO:0007669"/>
    <property type="project" value="TreeGrafter"/>
</dbReference>
<dbReference type="GO" id="GO:0052621">
    <property type="term" value="F:diguanylate cyclase activity"/>
    <property type="evidence" value="ECO:0007669"/>
    <property type="project" value="UniProtKB-EC"/>
</dbReference>
<dbReference type="InterPro" id="IPR029787">
    <property type="entry name" value="Nucleotide_cyclase"/>
</dbReference>
<dbReference type="Pfam" id="PF00990">
    <property type="entry name" value="GGDEF"/>
    <property type="match status" value="1"/>
</dbReference>
<evidence type="ECO:0000313" key="4">
    <source>
        <dbReference type="EMBL" id="MBA4613136.1"/>
    </source>
</evidence>
<dbReference type="InterPro" id="IPR050469">
    <property type="entry name" value="Diguanylate_Cyclase"/>
</dbReference>
<reference evidence="4 5" key="1">
    <citation type="submission" date="2020-07" db="EMBL/GenBank/DDBJ databases">
        <authorList>
            <person name="Li M."/>
        </authorList>
    </citation>
    <scope>NUCLEOTIDE SEQUENCE [LARGE SCALE GENOMIC DNA]</scope>
    <source>
        <strain evidence="4 5">DSM 23284</strain>
    </source>
</reference>
<evidence type="ECO:0000259" key="3">
    <source>
        <dbReference type="PROSITE" id="PS50887"/>
    </source>
</evidence>
<dbReference type="PROSITE" id="PS50887">
    <property type="entry name" value="GGDEF"/>
    <property type="match status" value="1"/>
</dbReference>
<organism evidence="4 5">
    <name type="scientific">Stappia taiwanensis</name>
    <dbReference type="NCBI Taxonomy" id="992267"/>
    <lineage>
        <taxon>Bacteria</taxon>
        <taxon>Pseudomonadati</taxon>
        <taxon>Pseudomonadota</taxon>
        <taxon>Alphaproteobacteria</taxon>
        <taxon>Hyphomicrobiales</taxon>
        <taxon>Stappiaceae</taxon>
        <taxon>Stappia</taxon>
    </lineage>
</organism>
<reference evidence="4 5" key="2">
    <citation type="submission" date="2020-08" db="EMBL/GenBank/DDBJ databases">
        <title>Stappia taiwanensis sp. nov., isolated from a coastal thermal spring.</title>
        <authorList>
            <person name="Kampfer P."/>
        </authorList>
    </citation>
    <scope>NUCLEOTIDE SEQUENCE [LARGE SCALE GENOMIC DNA]</scope>
    <source>
        <strain evidence="4 5">DSM 23284</strain>
    </source>
</reference>
<protein>
    <recommendedName>
        <fullName evidence="1">diguanylate cyclase</fullName>
        <ecNumber evidence="1">2.7.7.65</ecNumber>
    </recommendedName>
</protein>
<feature type="transmembrane region" description="Helical" evidence="2">
    <location>
        <begin position="61"/>
        <end position="83"/>
    </location>
</feature>
<accession>A0A838XXD7</accession>
<feature type="transmembrane region" description="Helical" evidence="2">
    <location>
        <begin position="6"/>
        <end position="29"/>
    </location>
</feature>
<dbReference type="GO" id="GO:0005886">
    <property type="term" value="C:plasma membrane"/>
    <property type="evidence" value="ECO:0007669"/>
    <property type="project" value="TreeGrafter"/>
</dbReference>
<dbReference type="FunFam" id="3.30.70.270:FF:000001">
    <property type="entry name" value="Diguanylate cyclase domain protein"/>
    <property type="match status" value="1"/>
</dbReference>
<dbReference type="Proteomes" id="UP000559404">
    <property type="component" value="Unassembled WGS sequence"/>
</dbReference>
<dbReference type="PANTHER" id="PTHR45138:SF24">
    <property type="entry name" value="DIGUANYLATE CYCLASE DGCC-RELATED"/>
    <property type="match status" value="1"/>
</dbReference>
<evidence type="ECO:0000256" key="1">
    <source>
        <dbReference type="ARBA" id="ARBA00012528"/>
    </source>
</evidence>